<dbReference type="GO" id="GO:0015031">
    <property type="term" value="P:protein transport"/>
    <property type="evidence" value="ECO:0007669"/>
    <property type="project" value="UniProtKB-KW"/>
</dbReference>
<dbReference type="GO" id="GO:0044781">
    <property type="term" value="P:bacterial-type flagellum organization"/>
    <property type="evidence" value="ECO:0007669"/>
    <property type="project" value="UniProtKB-KW"/>
</dbReference>
<dbReference type="PANTHER" id="PTHR34982:SF1">
    <property type="entry name" value="FLAGELLAR ASSEMBLY PROTEIN FLIH"/>
    <property type="match status" value="1"/>
</dbReference>
<keyword evidence="9" id="KW-0969">Cilium</keyword>
<comment type="function">
    <text evidence="1">Needed for flagellar regrowth and assembly.</text>
</comment>
<dbReference type="eggNOG" id="COG1317">
    <property type="taxonomic scope" value="Bacteria"/>
</dbReference>
<keyword evidence="7" id="KW-1006">Bacterial flagellum protein export</keyword>
<keyword evidence="9" id="KW-0282">Flagellum</keyword>
<dbReference type="PANTHER" id="PTHR34982">
    <property type="entry name" value="YOP PROTEINS TRANSLOCATION PROTEIN L"/>
    <property type="match status" value="1"/>
</dbReference>
<dbReference type="STRING" id="926566.Terro_1829"/>
<evidence type="ECO:0000256" key="6">
    <source>
        <dbReference type="ARBA" id="ARBA00022927"/>
    </source>
</evidence>
<accession>I3ZFV3</accession>
<keyword evidence="10" id="KW-1185">Reference proteome</keyword>
<evidence type="ECO:0000256" key="1">
    <source>
        <dbReference type="ARBA" id="ARBA00003041"/>
    </source>
</evidence>
<protein>
    <recommendedName>
        <fullName evidence="3">Flagellar assembly protein FliH</fullName>
    </recommendedName>
</protein>
<dbReference type="AlphaFoldDB" id="I3ZFV3"/>
<sequence length="201" mass="22823">MNAEPLFFRSIEESFDIGVLLPDQAEANPEPFLDFEASLRAAHEQGRREALAAAEQDLEQRLLQERESVNRFVQQFEQEKQRYFSEVESEVVKLSLAIAERVLNREAEMDPMLLEGAARVALDQVADSSETVLRVPPAEADRWHQAFASKHMLIEADAELPRGEAVLKTRSGTIQLGMRAQLQEIERGFFELLDRRPSMAA</sequence>
<keyword evidence="6" id="KW-0653">Protein transport</keyword>
<dbReference type="EMBL" id="CP003379">
    <property type="protein sequence ID" value="AFL88121.1"/>
    <property type="molecule type" value="Genomic_DNA"/>
</dbReference>
<comment type="similarity">
    <text evidence="2">Belongs to the FliH family.</text>
</comment>
<name>I3ZFV3_TERRK</name>
<evidence type="ECO:0000256" key="2">
    <source>
        <dbReference type="ARBA" id="ARBA00006602"/>
    </source>
</evidence>
<dbReference type="KEGG" id="trs:Terro_1829"/>
<dbReference type="HOGENOM" id="CLU_1163875_0_0_0"/>
<dbReference type="InterPro" id="IPR051472">
    <property type="entry name" value="T3SS_Stator/FliH"/>
</dbReference>
<evidence type="ECO:0000256" key="5">
    <source>
        <dbReference type="ARBA" id="ARBA00022795"/>
    </source>
</evidence>
<organism evidence="9 10">
    <name type="scientific">Terriglobus roseus (strain DSM 18391 / NRRL B-41598 / KBS 63)</name>
    <dbReference type="NCBI Taxonomy" id="926566"/>
    <lineage>
        <taxon>Bacteria</taxon>
        <taxon>Pseudomonadati</taxon>
        <taxon>Acidobacteriota</taxon>
        <taxon>Terriglobia</taxon>
        <taxon>Terriglobales</taxon>
        <taxon>Acidobacteriaceae</taxon>
        <taxon>Terriglobus</taxon>
    </lineage>
</organism>
<keyword evidence="5" id="KW-1005">Bacterial flagellum biogenesis</keyword>
<dbReference type="Pfam" id="PF02108">
    <property type="entry name" value="FliH"/>
    <property type="match status" value="1"/>
</dbReference>
<keyword evidence="9" id="KW-0966">Cell projection</keyword>
<dbReference type="Proteomes" id="UP000006056">
    <property type="component" value="Chromosome"/>
</dbReference>
<keyword evidence="4" id="KW-0813">Transport</keyword>
<evidence type="ECO:0000313" key="10">
    <source>
        <dbReference type="Proteomes" id="UP000006056"/>
    </source>
</evidence>
<dbReference type="GO" id="GO:0005829">
    <property type="term" value="C:cytosol"/>
    <property type="evidence" value="ECO:0007669"/>
    <property type="project" value="TreeGrafter"/>
</dbReference>
<evidence type="ECO:0000256" key="7">
    <source>
        <dbReference type="ARBA" id="ARBA00023225"/>
    </source>
</evidence>
<dbReference type="RefSeq" id="WP_014785690.1">
    <property type="nucleotide sequence ID" value="NC_018014.1"/>
</dbReference>
<dbReference type="InterPro" id="IPR018035">
    <property type="entry name" value="Flagellar_FliH/T3SS_HrpE"/>
</dbReference>
<evidence type="ECO:0000256" key="3">
    <source>
        <dbReference type="ARBA" id="ARBA00016507"/>
    </source>
</evidence>
<dbReference type="OrthoDB" id="122610at2"/>
<reference evidence="9 10" key="1">
    <citation type="submission" date="2012-06" db="EMBL/GenBank/DDBJ databases">
        <title>Complete genome of Terriglobus roseus DSM 18391.</title>
        <authorList>
            <consortium name="US DOE Joint Genome Institute (JGI-PGF)"/>
            <person name="Lucas S."/>
            <person name="Copeland A."/>
            <person name="Lapidus A."/>
            <person name="Glavina del Rio T."/>
            <person name="Dalin E."/>
            <person name="Tice H."/>
            <person name="Bruce D."/>
            <person name="Goodwin L."/>
            <person name="Pitluck S."/>
            <person name="Peters L."/>
            <person name="Mikhailova N."/>
            <person name="Munk A.C.C."/>
            <person name="Kyrpides N."/>
            <person name="Mavromatis K."/>
            <person name="Ivanova N."/>
            <person name="Brettin T."/>
            <person name="Detter J.C."/>
            <person name="Han C."/>
            <person name="Larimer F."/>
            <person name="Land M."/>
            <person name="Hauser L."/>
            <person name="Markowitz V."/>
            <person name="Cheng J.-F."/>
            <person name="Hugenholtz P."/>
            <person name="Woyke T."/>
            <person name="Wu D."/>
            <person name="Brambilla E."/>
            <person name="Klenk H.-P."/>
            <person name="Eisen J.A."/>
        </authorList>
    </citation>
    <scope>NUCLEOTIDE SEQUENCE [LARGE SCALE GENOMIC DNA]</scope>
    <source>
        <strain evidence="10">DSM 18391 / NRRL B-41598 / KBS 63</strain>
    </source>
</reference>
<gene>
    <name evidence="9" type="ordered locus">Terro_1829</name>
</gene>
<feature type="domain" description="Flagellar assembly protein FliH/Type III secretion system HrpE" evidence="8">
    <location>
        <begin position="65"/>
        <end position="184"/>
    </location>
</feature>
<evidence type="ECO:0000256" key="4">
    <source>
        <dbReference type="ARBA" id="ARBA00022448"/>
    </source>
</evidence>
<evidence type="ECO:0000259" key="8">
    <source>
        <dbReference type="Pfam" id="PF02108"/>
    </source>
</evidence>
<evidence type="ECO:0000313" key="9">
    <source>
        <dbReference type="EMBL" id="AFL88121.1"/>
    </source>
</evidence>
<proteinExistence type="inferred from homology"/>